<dbReference type="Gene3D" id="3.40.190.100">
    <property type="entry name" value="Glycine betaine-binding periplasmic protein, domain 2"/>
    <property type="match status" value="1"/>
</dbReference>
<feature type="transmembrane region" description="Helical" evidence="9">
    <location>
        <begin position="223"/>
        <end position="242"/>
    </location>
</feature>
<keyword evidence="3" id="KW-1003">Cell membrane</keyword>
<dbReference type="Gene3D" id="1.10.3720.10">
    <property type="entry name" value="MetI-like"/>
    <property type="match status" value="1"/>
</dbReference>
<evidence type="ECO:0000313" key="12">
    <source>
        <dbReference type="Proteomes" id="UP000500741"/>
    </source>
</evidence>
<evidence type="ECO:0000256" key="5">
    <source>
        <dbReference type="ARBA" id="ARBA00022989"/>
    </source>
</evidence>
<evidence type="ECO:0000256" key="1">
    <source>
        <dbReference type="ARBA" id="ARBA00004141"/>
    </source>
</evidence>
<evidence type="ECO:0000256" key="6">
    <source>
        <dbReference type="ARBA" id="ARBA00023136"/>
    </source>
</evidence>
<dbReference type="GO" id="GO:0043190">
    <property type="term" value="C:ATP-binding cassette (ABC) transporter complex"/>
    <property type="evidence" value="ECO:0007669"/>
    <property type="project" value="InterPro"/>
</dbReference>
<sequence length="572" mass="62461">MFNLLLLTSKIPLAENVEKIVSWLTDNWAGFFGAIQAGGQAIMNWSNSALGAIPPVILIFALTIFAILISGKKWSFPLFTFLGLLLVWNQGLWSDLIQTTTLVLLSSVLAIIIGVPLGIWMAKVNTVDKIVQPLLDLMQTMPGFVYLIPAVAFFGIGAVPGVFASLIFALPPTVRFTSLGIRQVPKEMEEAADSLGSTAWQKLFKVELPLAKSTILAGVNQTIMLALSMVVMASMVGAPGLGQGVLAAVQKADVGSGFVSGFALVILAIVIDRFVQFSNVEPAQQEPKSTLKKWVGLITTVVLLISMVGGLFHSQQQSKKSVDLVYVQWDSEVASNNVLAEAMRQHGYQVNLTPLDNAVMWQTLANGQADASVSAWLPNTQKAQYQKYHDQLDILGPNLKGARVGLVVPSYMDVNSIADLQQEADQTITGIEPGAGVVAAAQEAVKDYANLSGWQVQTSSTGSMAVALDKAIKQHQPIVITGWSPHWMWQKYDLKYLDDPKGVMGKSETLNTMTRKDLKDSKPDVYRVMKKFKWQPDDMEKVMLDISKGSTPQKAAQTWIKAHQKQVDAWFD</sequence>
<protein>
    <submittedName>
        <fullName evidence="11">ABC transporter permease subunit</fullName>
    </submittedName>
</protein>
<dbReference type="SUPFAM" id="SSF161098">
    <property type="entry name" value="MetI-like"/>
    <property type="match status" value="1"/>
</dbReference>
<dbReference type="CDD" id="cd06261">
    <property type="entry name" value="TM_PBP2"/>
    <property type="match status" value="1"/>
</dbReference>
<dbReference type="RefSeq" id="WP_166009987.1">
    <property type="nucleotide sequence ID" value="NZ_CP049888.1"/>
</dbReference>
<evidence type="ECO:0000256" key="9">
    <source>
        <dbReference type="RuleBase" id="RU363032"/>
    </source>
</evidence>
<dbReference type="EMBL" id="CP049888">
    <property type="protein sequence ID" value="QIL50406.1"/>
    <property type="molecule type" value="Genomic_DNA"/>
</dbReference>
<dbReference type="Gene3D" id="3.40.190.10">
    <property type="entry name" value="Periplasmic binding protein-like II"/>
    <property type="match status" value="1"/>
</dbReference>
<dbReference type="PROSITE" id="PS50928">
    <property type="entry name" value="ABC_TM1"/>
    <property type="match status" value="1"/>
</dbReference>
<feature type="transmembrane region" description="Helical" evidence="9">
    <location>
        <begin position="143"/>
        <end position="170"/>
    </location>
</feature>
<evidence type="ECO:0000256" key="2">
    <source>
        <dbReference type="ARBA" id="ARBA00022448"/>
    </source>
</evidence>
<organism evidence="11 12">
    <name type="scientific">Weissella coleopterorum</name>
    <dbReference type="NCBI Taxonomy" id="2714949"/>
    <lineage>
        <taxon>Bacteria</taxon>
        <taxon>Bacillati</taxon>
        <taxon>Bacillota</taxon>
        <taxon>Bacilli</taxon>
        <taxon>Lactobacillales</taxon>
        <taxon>Lactobacillaceae</taxon>
        <taxon>Weissella</taxon>
    </lineage>
</organism>
<dbReference type="Pfam" id="PF00528">
    <property type="entry name" value="BPD_transp_1"/>
    <property type="match status" value="1"/>
</dbReference>
<name>A0A6G8AZH2_9LACO</name>
<feature type="transmembrane region" description="Helical" evidence="9">
    <location>
        <begin position="294"/>
        <end position="312"/>
    </location>
</feature>
<proteinExistence type="inferred from homology"/>
<evidence type="ECO:0000256" key="8">
    <source>
        <dbReference type="ARBA" id="ARBA00035652"/>
    </source>
</evidence>
<keyword evidence="6 9" id="KW-0472">Membrane</keyword>
<dbReference type="FunFam" id="1.10.3720.10:FF:000001">
    <property type="entry name" value="Glycine betaine ABC transporter, permease"/>
    <property type="match status" value="1"/>
</dbReference>
<evidence type="ECO:0000259" key="10">
    <source>
        <dbReference type="PROSITE" id="PS50928"/>
    </source>
</evidence>
<keyword evidence="2 9" id="KW-0813">Transport</keyword>
<dbReference type="PANTHER" id="PTHR47737:SF1">
    <property type="entry name" value="GLYCINE BETAINE_PROLINE BETAINE TRANSPORT SYSTEM PERMEASE PROTEIN PROW"/>
    <property type="match status" value="1"/>
</dbReference>
<dbReference type="AlphaFoldDB" id="A0A6G8AZH2"/>
<dbReference type="InterPro" id="IPR035906">
    <property type="entry name" value="MetI-like_sf"/>
</dbReference>
<dbReference type="GO" id="GO:0005275">
    <property type="term" value="F:amine transmembrane transporter activity"/>
    <property type="evidence" value="ECO:0007669"/>
    <property type="project" value="TreeGrafter"/>
</dbReference>
<dbReference type="CDD" id="cd13639">
    <property type="entry name" value="PBP2_OpuAC_like"/>
    <property type="match status" value="1"/>
</dbReference>
<evidence type="ECO:0000313" key="11">
    <source>
        <dbReference type="EMBL" id="QIL50406.1"/>
    </source>
</evidence>
<dbReference type="InterPro" id="IPR000515">
    <property type="entry name" value="MetI-like"/>
</dbReference>
<dbReference type="GO" id="GO:0015871">
    <property type="term" value="P:choline transport"/>
    <property type="evidence" value="ECO:0007669"/>
    <property type="project" value="TreeGrafter"/>
</dbReference>
<comment type="similarity">
    <text evidence="7">In the C-terminal section; belongs to the OsmX family.</text>
</comment>
<evidence type="ECO:0000256" key="4">
    <source>
        <dbReference type="ARBA" id="ARBA00022692"/>
    </source>
</evidence>
<feature type="transmembrane region" description="Helical" evidence="9">
    <location>
        <begin position="254"/>
        <end position="274"/>
    </location>
</feature>
<comment type="similarity">
    <text evidence="9">Belongs to the binding-protein-dependent transport system permease family.</text>
</comment>
<reference evidence="11 12" key="1">
    <citation type="submission" date="2020-03" db="EMBL/GenBank/DDBJ databases">
        <title>Weissella sp. nov., isolated from Cybister lewisianus.</title>
        <authorList>
            <person name="Hyun D.-W."/>
            <person name="Bae J.-W."/>
        </authorList>
    </citation>
    <scope>NUCLEOTIDE SEQUENCE [LARGE SCALE GENOMIC DNA]</scope>
    <source>
        <strain evidence="11 12">HDW19</strain>
    </source>
</reference>
<keyword evidence="5 9" id="KW-1133">Transmembrane helix</keyword>
<evidence type="ECO:0000256" key="3">
    <source>
        <dbReference type="ARBA" id="ARBA00022475"/>
    </source>
</evidence>
<keyword evidence="4 9" id="KW-0812">Transmembrane</keyword>
<accession>A0A6G8AZH2</accession>
<dbReference type="Pfam" id="PF04069">
    <property type="entry name" value="OpuAC"/>
    <property type="match status" value="1"/>
</dbReference>
<feature type="transmembrane region" description="Helical" evidence="9">
    <location>
        <begin position="76"/>
        <end position="93"/>
    </location>
</feature>
<dbReference type="PANTHER" id="PTHR47737">
    <property type="entry name" value="GLYCINE BETAINE/PROLINE BETAINE TRANSPORT SYSTEM PERMEASE PROTEIN PROW"/>
    <property type="match status" value="1"/>
</dbReference>
<evidence type="ECO:0000256" key="7">
    <source>
        <dbReference type="ARBA" id="ARBA00035642"/>
    </source>
</evidence>
<dbReference type="Proteomes" id="UP000500741">
    <property type="component" value="Chromosome"/>
</dbReference>
<dbReference type="SUPFAM" id="SSF53850">
    <property type="entry name" value="Periplasmic binding protein-like II"/>
    <property type="match status" value="1"/>
</dbReference>
<dbReference type="InterPro" id="IPR007210">
    <property type="entry name" value="ABC_Gly_betaine_transp_sub-bd"/>
</dbReference>
<comment type="similarity">
    <text evidence="8">In the N-terminal section; belongs to the binding-protein-dependent transport system permease family.</text>
</comment>
<feature type="transmembrane region" description="Helical" evidence="9">
    <location>
        <begin position="49"/>
        <end position="69"/>
    </location>
</feature>
<comment type="subcellular location">
    <subcellularLocation>
        <location evidence="9">Cell membrane</location>
        <topology evidence="9">Multi-pass membrane protein</topology>
    </subcellularLocation>
    <subcellularLocation>
        <location evidence="1">Membrane</location>
        <topology evidence="1">Multi-pass membrane protein</topology>
    </subcellularLocation>
</comment>
<dbReference type="GO" id="GO:0015226">
    <property type="term" value="F:carnitine transmembrane transporter activity"/>
    <property type="evidence" value="ECO:0007669"/>
    <property type="project" value="TreeGrafter"/>
</dbReference>
<dbReference type="GO" id="GO:0031460">
    <property type="term" value="P:glycine betaine transport"/>
    <property type="evidence" value="ECO:0007669"/>
    <property type="project" value="TreeGrafter"/>
</dbReference>
<keyword evidence="12" id="KW-1185">Reference proteome</keyword>
<gene>
    <name evidence="11" type="ORF">G7084_03190</name>
</gene>
<dbReference type="KEGG" id="wco:G7084_03190"/>
<feature type="domain" description="ABC transmembrane type-1" evidence="10">
    <location>
        <begin position="96"/>
        <end position="275"/>
    </location>
</feature>
<feature type="transmembrane region" description="Helical" evidence="9">
    <location>
        <begin position="99"/>
        <end position="122"/>
    </location>
</feature>